<sequence>MILLALYEVAINRNRCDLILGTDGENKSRTDGYIVELNNTLHNHFFPPPRVAKQSHLTLFPTAFLYLAGPISRISLPHLKQQTLFSLSAKMPKSFIGRKMHYQQSPRVFVLQKPIVILLLVLFVSGDRKEETTVNVHGLQNQQPPSSTEKQQRLRHSFDTFFSSKRKVPNASDPLHNR</sequence>
<dbReference type="Proteomes" id="UP000886885">
    <property type="component" value="Chromosome 2D"/>
</dbReference>
<comment type="caution">
    <text evidence="1">The sequence shown here is derived from an EMBL/GenBank/DDBJ whole genome shotgun (WGS) entry which is preliminary data.</text>
</comment>
<dbReference type="EMBL" id="JAAWWB010000004">
    <property type="protein sequence ID" value="KAG6784477.1"/>
    <property type="molecule type" value="Genomic_DNA"/>
</dbReference>
<name>A0A8X8DAQ9_POPTO</name>
<dbReference type="AlphaFoldDB" id="A0A8X8DAQ9"/>
<evidence type="ECO:0000313" key="2">
    <source>
        <dbReference type="Proteomes" id="UP000886885"/>
    </source>
</evidence>
<proteinExistence type="predicted"/>
<gene>
    <name evidence="1" type="ORF">POTOM_010173</name>
</gene>
<accession>A0A8X8DAQ9</accession>
<protein>
    <submittedName>
        <fullName evidence="1">Uncharacterized protein</fullName>
    </submittedName>
</protein>
<reference evidence="1" key="1">
    <citation type="journal article" date="2020" name="bioRxiv">
        <title>Hybrid origin of Populus tomentosa Carr. identified through genome sequencing and phylogenomic analysis.</title>
        <authorList>
            <person name="An X."/>
            <person name="Gao K."/>
            <person name="Chen Z."/>
            <person name="Li J."/>
            <person name="Yang X."/>
            <person name="Yang X."/>
            <person name="Zhou J."/>
            <person name="Guo T."/>
            <person name="Zhao T."/>
            <person name="Huang S."/>
            <person name="Miao D."/>
            <person name="Khan W.U."/>
            <person name="Rao P."/>
            <person name="Ye M."/>
            <person name="Lei B."/>
            <person name="Liao W."/>
            <person name="Wang J."/>
            <person name="Ji L."/>
            <person name="Li Y."/>
            <person name="Guo B."/>
            <person name="Mustafa N.S."/>
            <person name="Li S."/>
            <person name="Yun Q."/>
            <person name="Keller S.R."/>
            <person name="Mao J."/>
            <person name="Zhang R."/>
            <person name="Strauss S.H."/>
        </authorList>
    </citation>
    <scope>NUCLEOTIDE SEQUENCE</scope>
    <source>
        <strain evidence="1">GM15</strain>
        <tissue evidence="1">Leaf</tissue>
    </source>
</reference>
<dbReference type="OrthoDB" id="852014at2759"/>
<keyword evidence="2" id="KW-1185">Reference proteome</keyword>
<organism evidence="1 2">
    <name type="scientific">Populus tomentosa</name>
    <name type="common">Chinese white poplar</name>
    <dbReference type="NCBI Taxonomy" id="118781"/>
    <lineage>
        <taxon>Eukaryota</taxon>
        <taxon>Viridiplantae</taxon>
        <taxon>Streptophyta</taxon>
        <taxon>Embryophyta</taxon>
        <taxon>Tracheophyta</taxon>
        <taxon>Spermatophyta</taxon>
        <taxon>Magnoliopsida</taxon>
        <taxon>eudicotyledons</taxon>
        <taxon>Gunneridae</taxon>
        <taxon>Pentapetalae</taxon>
        <taxon>rosids</taxon>
        <taxon>fabids</taxon>
        <taxon>Malpighiales</taxon>
        <taxon>Salicaceae</taxon>
        <taxon>Saliceae</taxon>
        <taxon>Populus</taxon>
    </lineage>
</organism>
<evidence type="ECO:0000313" key="1">
    <source>
        <dbReference type="EMBL" id="KAG6784477.1"/>
    </source>
</evidence>